<dbReference type="AlphaFoldDB" id="A0A5J6GU09"/>
<evidence type="ECO:0000259" key="10">
    <source>
        <dbReference type="Pfam" id="PF02784"/>
    </source>
</evidence>
<gene>
    <name evidence="11" type="ORF">CP970_39235</name>
</gene>
<dbReference type="PROSITE" id="PS00878">
    <property type="entry name" value="ODR_DC_2_1"/>
    <property type="match status" value="1"/>
</dbReference>
<dbReference type="FunFam" id="3.20.20.10:FF:000008">
    <property type="entry name" value="Ornithine decarboxylase"/>
    <property type="match status" value="1"/>
</dbReference>
<dbReference type="SUPFAM" id="SSF50621">
    <property type="entry name" value="Alanine racemase C-terminal domain-like"/>
    <property type="match status" value="1"/>
</dbReference>
<feature type="domain" description="Orn/DAP/Arg decarboxylase 2 N-terminal" evidence="10">
    <location>
        <begin position="29"/>
        <end position="270"/>
    </location>
</feature>
<dbReference type="EC" id="4.1.1.17" evidence="7"/>
<accession>A0A5J6GU09</accession>
<reference evidence="11 12" key="1">
    <citation type="submission" date="2017-09" db="EMBL/GenBank/DDBJ databases">
        <authorList>
            <person name="Lee N."/>
            <person name="Cho B.-K."/>
        </authorList>
    </citation>
    <scope>NUCLEOTIDE SEQUENCE [LARGE SCALE GENOMIC DNA]</scope>
    <source>
        <strain evidence="11 12">ATCC 12853</strain>
    </source>
</reference>
<keyword evidence="5" id="KW-0456">Lyase</keyword>
<dbReference type="PANTHER" id="PTHR11482">
    <property type="entry name" value="ARGININE/DIAMINOPIMELATE/ORNITHINE DECARBOXYLASE"/>
    <property type="match status" value="1"/>
</dbReference>
<dbReference type="GO" id="GO:0004586">
    <property type="term" value="F:ornithine decarboxylase activity"/>
    <property type="evidence" value="ECO:0007669"/>
    <property type="project" value="UniProtKB-EC"/>
</dbReference>
<keyword evidence="4 9" id="KW-0663">Pyridoxal phosphate</keyword>
<dbReference type="PRINTS" id="PR01179">
    <property type="entry name" value="ODADCRBXLASE"/>
</dbReference>
<evidence type="ECO:0000313" key="11">
    <source>
        <dbReference type="EMBL" id="QEU97844.1"/>
    </source>
</evidence>
<feature type="modified residue" description="N6-(pyridoxal phosphate)lysine" evidence="9">
    <location>
        <position position="50"/>
    </location>
</feature>
<evidence type="ECO:0000256" key="7">
    <source>
        <dbReference type="ARBA" id="ARBA00034138"/>
    </source>
</evidence>
<dbReference type="GO" id="GO:0033387">
    <property type="term" value="P:putrescine biosynthetic process from arginine, via ornithine"/>
    <property type="evidence" value="ECO:0007669"/>
    <property type="project" value="TreeGrafter"/>
</dbReference>
<dbReference type="InterPro" id="IPR022644">
    <property type="entry name" value="De-COase2_N"/>
</dbReference>
<dbReference type="InterPro" id="IPR029066">
    <property type="entry name" value="PLP-binding_barrel"/>
</dbReference>
<protein>
    <recommendedName>
        <fullName evidence="7">ornithine decarboxylase</fullName>
        <ecNumber evidence="7">4.1.1.17</ecNumber>
    </recommendedName>
</protein>
<dbReference type="EMBL" id="CP023699">
    <property type="protein sequence ID" value="QEU97844.1"/>
    <property type="molecule type" value="Genomic_DNA"/>
</dbReference>
<feature type="active site" description="Proton donor" evidence="9">
    <location>
        <position position="336"/>
    </location>
</feature>
<dbReference type="SUPFAM" id="SSF51419">
    <property type="entry name" value="PLP-binding barrel"/>
    <property type="match status" value="1"/>
</dbReference>
<comment type="similarity">
    <text evidence="2">Belongs to the Orn/Lys/Arg decarboxylase class-II family.</text>
</comment>
<evidence type="ECO:0000313" key="12">
    <source>
        <dbReference type="Proteomes" id="UP000325529"/>
    </source>
</evidence>
<keyword evidence="12" id="KW-1185">Reference proteome</keyword>
<dbReference type="OrthoDB" id="9802241at2"/>
<evidence type="ECO:0000256" key="9">
    <source>
        <dbReference type="PIRSR" id="PIRSR600183-50"/>
    </source>
</evidence>
<dbReference type="CDD" id="cd00622">
    <property type="entry name" value="PLPDE_III_ODC"/>
    <property type="match status" value="1"/>
</dbReference>
<evidence type="ECO:0000256" key="6">
    <source>
        <dbReference type="ARBA" id="ARBA00034115"/>
    </source>
</evidence>
<evidence type="ECO:0000256" key="8">
    <source>
        <dbReference type="ARBA" id="ARBA00049127"/>
    </source>
</evidence>
<dbReference type="InterPro" id="IPR022653">
    <property type="entry name" value="De-COase2_pyr-phos_BS"/>
</dbReference>
<proteinExistence type="inferred from homology"/>
<dbReference type="KEGG" id="ska:CP970_39235"/>
<dbReference type="InterPro" id="IPR002433">
    <property type="entry name" value="Orn_de-COase"/>
</dbReference>
<organism evidence="11 12">
    <name type="scientific">Streptomyces kanamyceticus</name>
    <dbReference type="NCBI Taxonomy" id="1967"/>
    <lineage>
        <taxon>Bacteria</taxon>
        <taxon>Bacillati</taxon>
        <taxon>Actinomycetota</taxon>
        <taxon>Actinomycetes</taxon>
        <taxon>Kitasatosporales</taxon>
        <taxon>Streptomycetaceae</taxon>
        <taxon>Streptomyces</taxon>
    </lineage>
</organism>
<dbReference type="RefSeq" id="WP_055543511.1">
    <property type="nucleotide sequence ID" value="NZ_CP023699.1"/>
</dbReference>
<comment type="catalytic activity">
    <reaction evidence="8">
        <text>L-ornithine + H(+) = putrescine + CO2</text>
        <dbReference type="Rhea" id="RHEA:22964"/>
        <dbReference type="ChEBI" id="CHEBI:15378"/>
        <dbReference type="ChEBI" id="CHEBI:16526"/>
        <dbReference type="ChEBI" id="CHEBI:46911"/>
        <dbReference type="ChEBI" id="CHEBI:326268"/>
        <dbReference type="EC" id="4.1.1.17"/>
    </reaction>
</comment>
<dbReference type="GO" id="GO:0005737">
    <property type="term" value="C:cytoplasm"/>
    <property type="evidence" value="ECO:0007669"/>
    <property type="project" value="TreeGrafter"/>
</dbReference>
<dbReference type="PRINTS" id="PR01182">
    <property type="entry name" value="ORNDCRBXLASE"/>
</dbReference>
<dbReference type="Pfam" id="PF02784">
    <property type="entry name" value="Orn_Arg_deC_N"/>
    <property type="match status" value="1"/>
</dbReference>
<evidence type="ECO:0000256" key="5">
    <source>
        <dbReference type="ARBA" id="ARBA00023239"/>
    </source>
</evidence>
<comment type="cofactor">
    <cofactor evidence="1 9">
        <name>pyridoxal 5'-phosphate</name>
        <dbReference type="ChEBI" id="CHEBI:597326"/>
    </cofactor>
</comment>
<evidence type="ECO:0000256" key="2">
    <source>
        <dbReference type="ARBA" id="ARBA00008872"/>
    </source>
</evidence>
<comment type="pathway">
    <text evidence="6">Amine and polyamine biosynthesis; putrescine biosynthesis via L-ornithine pathway; putrescine from L-ornithine: step 1/1.</text>
</comment>
<evidence type="ECO:0000256" key="1">
    <source>
        <dbReference type="ARBA" id="ARBA00001933"/>
    </source>
</evidence>
<dbReference type="Proteomes" id="UP000325529">
    <property type="component" value="Chromosome"/>
</dbReference>
<dbReference type="InterPro" id="IPR009006">
    <property type="entry name" value="Ala_racemase/Decarboxylase_C"/>
</dbReference>
<evidence type="ECO:0000256" key="3">
    <source>
        <dbReference type="ARBA" id="ARBA00022793"/>
    </source>
</evidence>
<dbReference type="Gene3D" id="2.40.37.10">
    <property type="entry name" value="Lyase, Ornithine Decarboxylase, Chain A, domain 1"/>
    <property type="match status" value="1"/>
</dbReference>
<dbReference type="InterPro" id="IPR000183">
    <property type="entry name" value="Orn/DAP/Arg_de-COase"/>
</dbReference>
<dbReference type="PANTHER" id="PTHR11482:SF6">
    <property type="entry name" value="ORNITHINE DECARBOXYLASE 1-RELATED"/>
    <property type="match status" value="1"/>
</dbReference>
<name>A0A5J6GU09_STRKN</name>
<keyword evidence="3" id="KW-0210">Decarboxylase</keyword>
<dbReference type="Gene3D" id="3.20.20.10">
    <property type="entry name" value="Alanine racemase"/>
    <property type="match status" value="1"/>
</dbReference>
<sequence>MTYEAESGPLFDALAAASADQIVYDLPGIEARYDTLRRELPGVAVRFAMKACPVDEVLGRLAQRGSGVDAASPDEVAQALRAGVPIERMHYGNTVKSDRNIADVFRLGIRDFATDSLEDVTALAEHAPGARVFCRLATTGEGALWGLSNKYGCSPADAVDILTTARDNGLVPAGLSVHVGSQQMTADAWRGAFDRIADVLTALRERGISLDHVNLGGGLPALGYRDKHGRPLDPPMDKIFTVIREGMERLREIRGHRLGFVVEPGRYLVADHGAIRAHVARLSARGQADGERRYWLYLSCGKFNGLYEMDQLQYRLVFPTHRGAESVPAVVAGPTCDSDDAYSHEDGLVPVPKDLASGDPVWVLSCGAYATSYMTQGFNGFRPLPYTWIDGGAHAA</sequence>
<evidence type="ECO:0000256" key="4">
    <source>
        <dbReference type="ARBA" id="ARBA00022898"/>
    </source>
</evidence>